<dbReference type="EMBL" id="MU863941">
    <property type="protein sequence ID" value="KAK4198756.1"/>
    <property type="molecule type" value="Genomic_DNA"/>
</dbReference>
<comment type="caution">
    <text evidence="2">The sequence shown here is derived from an EMBL/GenBank/DDBJ whole genome shotgun (WGS) entry which is preliminary data.</text>
</comment>
<dbReference type="Proteomes" id="UP001303160">
    <property type="component" value="Unassembled WGS sequence"/>
</dbReference>
<feature type="compositionally biased region" description="Basic and acidic residues" evidence="1">
    <location>
        <begin position="349"/>
        <end position="362"/>
    </location>
</feature>
<organism evidence="2 3">
    <name type="scientific">Triangularia verruculosa</name>
    <dbReference type="NCBI Taxonomy" id="2587418"/>
    <lineage>
        <taxon>Eukaryota</taxon>
        <taxon>Fungi</taxon>
        <taxon>Dikarya</taxon>
        <taxon>Ascomycota</taxon>
        <taxon>Pezizomycotina</taxon>
        <taxon>Sordariomycetes</taxon>
        <taxon>Sordariomycetidae</taxon>
        <taxon>Sordariales</taxon>
        <taxon>Podosporaceae</taxon>
        <taxon>Triangularia</taxon>
    </lineage>
</organism>
<sequence>MCKGTISDFWCPCVFHQPSHSHYLPFGIHPPDFSFTLIHRPIADPLKTTATKTSHSIHYSRLSPAYAYCHEYIHSSSFNPRDQLDMGGLCPAGDTITYHRQAFISSRLCDSCLLGGCEQKMEDVGVKTVRRSQYGWRSKEEERERRARRRDRSVSPAGSNGGIGTLGRSKSRSVASDRTAKEGDYERLKKGVESVQASGKMSGEVRFEDLMQSMVGALESAGISTRGAGAFAKQNDENGGESSRGASNSSVPRWMSLPNATSPEQWLSRLLKDDINSIPDSNMSRPSSPVDRNDGGLHDSPSGRFILNEWNSGRVERQYESNQESVVPKSESVERLETGKMRRMTMNDASEKGEITKQDRSQSRTHKASTTAEDHPKPARKLRTRENVDVEREGGVRYETHKSVHN</sequence>
<feature type="region of interest" description="Disordered" evidence="1">
    <location>
        <begin position="319"/>
        <end position="406"/>
    </location>
</feature>
<dbReference type="AlphaFoldDB" id="A0AAN7ARS8"/>
<protein>
    <submittedName>
        <fullName evidence="2">Uncharacterized protein</fullName>
    </submittedName>
</protein>
<feature type="region of interest" description="Disordered" evidence="1">
    <location>
        <begin position="133"/>
        <end position="187"/>
    </location>
</feature>
<evidence type="ECO:0000256" key="1">
    <source>
        <dbReference type="SAM" id="MobiDB-lite"/>
    </source>
</evidence>
<feature type="compositionally biased region" description="Basic and acidic residues" evidence="1">
    <location>
        <begin position="331"/>
        <end position="340"/>
    </location>
</feature>
<reference evidence="2" key="1">
    <citation type="journal article" date="2023" name="Mol. Phylogenet. Evol.">
        <title>Genome-scale phylogeny and comparative genomics of the fungal order Sordariales.</title>
        <authorList>
            <person name="Hensen N."/>
            <person name="Bonometti L."/>
            <person name="Westerberg I."/>
            <person name="Brannstrom I.O."/>
            <person name="Guillou S."/>
            <person name="Cros-Aarteil S."/>
            <person name="Calhoun S."/>
            <person name="Haridas S."/>
            <person name="Kuo A."/>
            <person name="Mondo S."/>
            <person name="Pangilinan J."/>
            <person name="Riley R."/>
            <person name="LaButti K."/>
            <person name="Andreopoulos B."/>
            <person name="Lipzen A."/>
            <person name="Chen C."/>
            <person name="Yan M."/>
            <person name="Daum C."/>
            <person name="Ng V."/>
            <person name="Clum A."/>
            <person name="Steindorff A."/>
            <person name="Ohm R.A."/>
            <person name="Martin F."/>
            <person name="Silar P."/>
            <person name="Natvig D.O."/>
            <person name="Lalanne C."/>
            <person name="Gautier V."/>
            <person name="Ament-Velasquez S.L."/>
            <person name="Kruys A."/>
            <person name="Hutchinson M.I."/>
            <person name="Powell A.J."/>
            <person name="Barry K."/>
            <person name="Miller A.N."/>
            <person name="Grigoriev I.V."/>
            <person name="Debuchy R."/>
            <person name="Gladieux P."/>
            <person name="Hiltunen Thoren M."/>
            <person name="Johannesson H."/>
        </authorList>
    </citation>
    <scope>NUCLEOTIDE SEQUENCE</scope>
    <source>
        <strain evidence="2">CBS 315.58</strain>
    </source>
</reference>
<proteinExistence type="predicted"/>
<feature type="region of interest" description="Disordered" evidence="1">
    <location>
        <begin position="277"/>
        <end position="305"/>
    </location>
</feature>
<gene>
    <name evidence="2" type="ORF">QBC40DRAFT_330455</name>
</gene>
<feature type="compositionally biased region" description="Basic and acidic residues" evidence="1">
    <location>
        <begin position="384"/>
        <end position="406"/>
    </location>
</feature>
<reference evidence="2" key="2">
    <citation type="submission" date="2023-05" db="EMBL/GenBank/DDBJ databases">
        <authorList>
            <consortium name="Lawrence Berkeley National Laboratory"/>
            <person name="Steindorff A."/>
            <person name="Hensen N."/>
            <person name="Bonometti L."/>
            <person name="Westerberg I."/>
            <person name="Brannstrom I.O."/>
            <person name="Guillou S."/>
            <person name="Cros-Aarteil S."/>
            <person name="Calhoun S."/>
            <person name="Haridas S."/>
            <person name="Kuo A."/>
            <person name="Mondo S."/>
            <person name="Pangilinan J."/>
            <person name="Riley R."/>
            <person name="Labutti K."/>
            <person name="Andreopoulos B."/>
            <person name="Lipzen A."/>
            <person name="Chen C."/>
            <person name="Yanf M."/>
            <person name="Daum C."/>
            <person name="Ng V."/>
            <person name="Clum A."/>
            <person name="Ohm R."/>
            <person name="Martin F."/>
            <person name="Silar P."/>
            <person name="Natvig D."/>
            <person name="Lalanne C."/>
            <person name="Gautier V."/>
            <person name="Ament-Velasquez S.L."/>
            <person name="Kruys A."/>
            <person name="Hutchinson M.I."/>
            <person name="Powell A.J."/>
            <person name="Barry K."/>
            <person name="Miller A.N."/>
            <person name="Grigoriev I.V."/>
            <person name="Debuchy R."/>
            <person name="Gladieux P."/>
            <person name="Thoren M.H."/>
            <person name="Johannesson H."/>
        </authorList>
    </citation>
    <scope>NUCLEOTIDE SEQUENCE</scope>
    <source>
        <strain evidence="2">CBS 315.58</strain>
    </source>
</reference>
<evidence type="ECO:0000313" key="3">
    <source>
        <dbReference type="Proteomes" id="UP001303160"/>
    </source>
</evidence>
<name>A0AAN7ARS8_9PEZI</name>
<accession>A0AAN7ARS8</accession>
<feature type="compositionally biased region" description="Polar residues" evidence="1">
    <location>
        <begin position="278"/>
        <end position="287"/>
    </location>
</feature>
<feature type="compositionally biased region" description="Polar residues" evidence="1">
    <location>
        <begin position="240"/>
        <end position="251"/>
    </location>
</feature>
<feature type="compositionally biased region" description="Basic and acidic residues" evidence="1">
    <location>
        <begin position="178"/>
        <end position="187"/>
    </location>
</feature>
<feature type="region of interest" description="Disordered" evidence="1">
    <location>
        <begin position="231"/>
        <end position="259"/>
    </location>
</feature>
<evidence type="ECO:0000313" key="2">
    <source>
        <dbReference type="EMBL" id="KAK4198756.1"/>
    </source>
</evidence>
<keyword evidence="3" id="KW-1185">Reference proteome</keyword>